<dbReference type="Gene3D" id="3.40.630.30">
    <property type="match status" value="1"/>
</dbReference>
<dbReference type="EMBL" id="BAAANY010000056">
    <property type="protein sequence ID" value="GAA1723220.1"/>
    <property type="molecule type" value="Genomic_DNA"/>
</dbReference>
<sequence>MTVTLRSAQERDLPVIRRMLADHAASEAGLDVPAGRTELAEALFGQAAHVHVVVAVASGDDDDRVVGMAVWYRTFSSWAMASGIWLEDLYVDDEFRGAGVGRLLMGHLRERTTGRIEWDVTVGNTGAERFYASLGASPVPEINRYRLPAVPE</sequence>
<proteinExistence type="predicted"/>
<gene>
    <name evidence="4" type="ORF">GCM10009765_83980</name>
</gene>
<name>A0ABP4VDR3_9ACTN</name>
<evidence type="ECO:0000256" key="2">
    <source>
        <dbReference type="ARBA" id="ARBA00023315"/>
    </source>
</evidence>
<dbReference type="CDD" id="cd04301">
    <property type="entry name" value="NAT_SF"/>
    <property type="match status" value="1"/>
</dbReference>
<reference evidence="5" key="1">
    <citation type="journal article" date="2019" name="Int. J. Syst. Evol. Microbiol.">
        <title>The Global Catalogue of Microorganisms (GCM) 10K type strain sequencing project: providing services to taxonomists for standard genome sequencing and annotation.</title>
        <authorList>
            <consortium name="The Broad Institute Genomics Platform"/>
            <consortium name="The Broad Institute Genome Sequencing Center for Infectious Disease"/>
            <person name="Wu L."/>
            <person name="Ma J."/>
        </authorList>
    </citation>
    <scope>NUCLEOTIDE SEQUENCE [LARGE SCALE GENOMIC DNA]</scope>
    <source>
        <strain evidence="5">JCM 14718</strain>
    </source>
</reference>
<dbReference type="InterPro" id="IPR000182">
    <property type="entry name" value="GNAT_dom"/>
</dbReference>
<protein>
    <submittedName>
        <fullName evidence="4">GNAT family N-acetyltransferase</fullName>
    </submittedName>
</protein>
<accession>A0ABP4VDR3</accession>
<dbReference type="InterPro" id="IPR016181">
    <property type="entry name" value="Acyl_CoA_acyltransferase"/>
</dbReference>
<dbReference type="PANTHER" id="PTHR10545">
    <property type="entry name" value="DIAMINE N-ACETYLTRANSFERASE"/>
    <property type="match status" value="1"/>
</dbReference>
<dbReference type="PROSITE" id="PS51186">
    <property type="entry name" value="GNAT"/>
    <property type="match status" value="1"/>
</dbReference>
<dbReference type="Pfam" id="PF00583">
    <property type="entry name" value="Acetyltransf_1"/>
    <property type="match status" value="1"/>
</dbReference>
<dbReference type="InterPro" id="IPR051016">
    <property type="entry name" value="Diverse_Substrate_AcTransf"/>
</dbReference>
<comment type="caution">
    <text evidence="4">The sequence shown here is derived from an EMBL/GenBank/DDBJ whole genome shotgun (WGS) entry which is preliminary data.</text>
</comment>
<keyword evidence="1" id="KW-0808">Transferase</keyword>
<evidence type="ECO:0000313" key="5">
    <source>
        <dbReference type="Proteomes" id="UP001500618"/>
    </source>
</evidence>
<keyword evidence="5" id="KW-1185">Reference proteome</keyword>
<organism evidence="4 5">
    <name type="scientific">Fodinicola feengrottensis</name>
    <dbReference type="NCBI Taxonomy" id="435914"/>
    <lineage>
        <taxon>Bacteria</taxon>
        <taxon>Bacillati</taxon>
        <taxon>Actinomycetota</taxon>
        <taxon>Actinomycetes</taxon>
        <taxon>Mycobacteriales</taxon>
        <taxon>Fodinicola</taxon>
    </lineage>
</organism>
<dbReference type="SUPFAM" id="SSF55729">
    <property type="entry name" value="Acyl-CoA N-acyltransferases (Nat)"/>
    <property type="match status" value="1"/>
</dbReference>
<evidence type="ECO:0000259" key="3">
    <source>
        <dbReference type="PROSITE" id="PS51186"/>
    </source>
</evidence>
<evidence type="ECO:0000313" key="4">
    <source>
        <dbReference type="EMBL" id="GAA1723220.1"/>
    </source>
</evidence>
<evidence type="ECO:0000256" key="1">
    <source>
        <dbReference type="ARBA" id="ARBA00022679"/>
    </source>
</evidence>
<dbReference type="PANTHER" id="PTHR10545:SF29">
    <property type="entry name" value="GH14572P-RELATED"/>
    <property type="match status" value="1"/>
</dbReference>
<feature type="domain" description="N-acetyltransferase" evidence="3">
    <location>
        <begin position="3"/>
        <end position="152"/>
    </location>
</feature>
<dbReference type="RefSeq" id="WP_344315541.1">
    <property type="nucleotide sequence ID" value="NZ_BAAANY010000056.1"/>
</dbReference>
<keyword evidence="2" id="KW-0012">Acyltransferase</keyword>
<dbReference type="Proteomes" id="UP001500618">
    <property type="component" value="Unassembled WGS sequence"/>
</dbReference>